<keyword evidence="1" id="KW-0472">Membrane</keyword>
<dbReference type="AlphaFoldDB" id="A0A2U3K667"/>
<accession>A0A2U3K667</accession>
<evidence type="ECO:0000313" key="3">
    <source>
        <dbReference type="EMBL" id="SPF35057.1"/>
    </source>
</evidence>
<dbReference type="InterPro" id="IPR039447">
    <property type="entry name" value="UreH-like_TM_dom"/>
</dbReference>
<name>A0A2U3K667_9BACT</name>
<keyword evidence="1" id="KW-0812">Transmembrane</keyword>
<feature type="transmembrane region" description="Helical" evidence="1">
    <location>
        <begin position="128"/>
        <end position="151"/>
    </location>
</feature>
<organism evidence="3 4">
    <name type="scientific">Candidatus Sulfotelmatobacter kueseliae</name>
    <dbReference type="NCBI Taxonomy" id="2042962"/>
    <lineage>
        <taxon>Bacteria</taxon>
        <taxon>Pseudomonadati</taxon>
        <taxon>Acidobacteriota</taxon>
        <taxon>Terriglobia</taxon>
        <taxon>Terriglobales</taxon>
        <taxon>Candidatus Korobacteraceae</taxon>
        <taxon>Candidatus Sulfotelmatobacter</taxon>
    </lineage>
</organism>
<reference evidence="4" key="1">
    <citation type="submission" date="2018-02" db="EMBL/GenBank/DDBJ databases">
        <authorList>
            <person name="Hausmann B."/>
        </authorList>
    </citation>
    <scope>NUCLEOTIDE SEQUENCE [LARGE SCALE GENOMIC DNA]</scope>
    <source>
        <strain evidence="4">Peat soil MAG SbA1</strain>
    </source>
</reference>
<dbReference type="Proteomes" id="UP000238701">
    <property type="component" value="Unassembled WGS sequence"/>
</dbReference>
<protein>
    <recommendedName>
        <fullName evidence="2">Urease accessory protein UreH-like transmembrane domain-containing protein</fullName>
    </recommendedName>
</protein>
<gene>
    <name evidence="3" type="ORF">SBA1_1370012</name>
</gene>
<sequence>MATPFAFGEALVLGLASGPACVASCGPVLVPSLLAERTGLRLNGRYLSTFLATRLLGYLLFAAVAWELGTLVSFRTTERSWVFAVIHLLLAGVLLRYAWSVGRACNHSCASPELVTIGGAGKHRIPGAAVLGFLTGVSLCPPFVAAGVRAAEAANVAAAMLFFAVFFLGTSLWFVPFAGFGWLRRNEAVTTVARMAMVLIAFYYLYAGLMTLIRKSVYGY</sequence>
<feature type="domain" description="Urease accessory protein UreH-like transmembrane" evidence="2">
    <location>
        <begin position="10"/>
        <end position="204"/>
    </location>
</feature>
<feature type="transmembrane region" description="Helical" evidence="1">
    <location>
        <begin position="55"/>
        <end position="74"/>
    </location>
</feature>
<feature type="transmembrane region" description="Helical" evidence="1">
    <location>
        <begin position="157"/>
        <end position="183"/>
    </location>
</feature>
<keyword evidence="1" id="KW-1133">Transmembrane helix</keyword>
<dbReference type="EMBL" id="OMOD01000043">
    <property type="protein sequence ID" value="SPF35057.1"/>
    <property type="molecule type" value="Genomic_DNA"/>
</dbReference>
<feature type="transmembrane region" description="Helical" evidence="1">
    <location>
        <begin position="80"/>
        <end position="99"/>
    </location>
</feature>
<evidence type="ECO:0000256" key="1">
    <source>
        <dbReference type="SAM" id="Phobius"/>
    </source>
</evidence>
<proteinExistence type="predicted"/>
<feature type="transmembrane region" description="Helical" evidence="1">
    <location>
        <begin position="195"/>
        <end position="213"/>
    </location>
</feature>
<feature type="transmembrane region" description="Helical" evidence="1">
    <location>
        <begin position="12"/>
        <end position="34"/>
    </location>
</feature>
<dbReference type="Pfam" id="PF13386">
    <property type="entry name" value="DsbD_2"/>
    <property type="match status" value="1"/>
</dbReference>
<evidence type="ECO:0000313" key="4">
    <source>
        <dbReference type="Proteomes" id="UP000238701"/>
    </source>
</evidence>
<evidence type="ECO:0000259" key="2">
    <source>
        <dbReference type="Pfam" id="PF13386"/>
    </source>
</evidence>